<dbReference type="WBParaSite" id="HCON_00050870-00001">
    <property type="protein sequence ID" value="HCON_00050870-00001"/>
    <property type="gene ID" value="HCON_00050870"/>
</dbReference>
<name>A0A7I4Y682_HAECO</name>
<evidence type="ECO:0000313" key="1">
    <source>
        <dbReference type="Proteomes" id="UP000025227"/>
    </source>
</evidence>
<keyword evidence="1" id="KW-1185">Reference proteome</keyword>
<dbReference type="Proteomes" id="UP000025227">
    <property type="component" value="Unplaced"/>
</dbReference>
<organism evidence="1 2">
    <name type="scientific">Haemonchus contortus</name>
    <name type="common">Barber pole worm</name>
    <dbReference type="NCBI Taxonomy" id="6289"/>
    <lineage>
        <taxon>Eukaryota</taxon>
        <taxon>Metazoa</taxon>
        <taxon>Ecdysozoa</taxon>
        <taxon>Nematoda</taxon>
        <taxon>Chromadorea</taxon>
        <taxon>Rhabditida</taxon>
        <taxon>Rhabditina</taxon>
        <taxon>Rhabditomorpha</taxon>
        <taxon>Strongyloidea</taxon>
        <taxon>Trichostrongylidae</taxon>
        <taxon>Haemonchus</taxon>
    </lineage>
</organism>
<proteinExistence type="predicted"/>
<sequence length="119" mass="13000">MAVRLVVTAWAHRYARRAASRRARTQDNVTAVQICGKLATPPAGAEPLYELTSQSQLFGEFHGNSQATAVLNVVYGLAASFSTTSPPDHQARRPLLLRLLLLTSGPQDLEHLGSHLRTR</sequence>
<evidence type="ECO:0000313" key="2">
    <source>
        <dbReference type="WBParaSite" id="HCON_00050870-00001"/>
    </source>
</evidence>
<dbReference type="AlphaFoldDB" id="A0A7I4Y682"/>
<accession>A0A7I4Y682</accession>
<reference evidence="2" key="1">
    <citation type="submission" date="2020-12" db="UniProtKB">
        <authorList>
            <consortium name="WormBaseParasite"/>
        </authorList>
    </citation>
    <scope>IDENTIFICATION</scope>
    <source>
        <strain evidence="2">MHco3</strain>
    </source>
</reference>
<protein>
    <submittedName>
        <fullName evidence="2">Kinesin motor domain-containing protein</fullName>
    </submittedName>
</protein>